<dbReference type="PANTHER" id="PTHR14969">
    <property type="entry name" value="SPHINGOSINE-1-PHOSPHATE PHOSPHOHYDROLASE"/>
    <property type="match status" value="1"/>
</dbReference>
<keyword evidence="3" id="KW-0378">Hydrolase</keyword>
<comment type="subcellular location">
    <subcellularLocation>
        <location evidence="1">Endoplasmic reticulum membrane</location>
        <topology evidence="1">Multi-pass membrane protein</topology>
    </subcellularLocation>
</comment>
<dbReference type="Gene3D" id="1.20.144.10">
    <property type="entry name" value="Phosphatidic acid phosphatase type 2/haloperoxidase"/>
    <property type="match status" value="1"/>
</dbReference>
<evidence type="ECO:0000256" key="4">
    <source>
        <dbReference type="ARBA" id="ARBA00022824"/>
    </source>
</evidence>
<evidence type="ECO:0000256" key="2">
    <source>
        <dbReference type="ARBA" id="ARBA00022692"/>
    </source>
</evidence>
<gene>
    <name evidence="10" type="ORF">g.5146</name>
</gene>
<dbReference type="EMBL" id="GDKF01004228">
    <property type="protein sequence ID" value="JAT74394.1"/>
    <property type="molecule type" value="Transcribed_RNA"/>
</dbReference>
<reference evidence="10" key="1">
    <citation type="submission" date="2015-08" db="EMBL/GenBank/DDBJ databases">
        <authorList>
            <person name="Babu N.S."/>
            <person name="Beckwith C.J."/>
            <person name="Beseler K.G."/>
            <person name="Brison A."/>
            <person name="Carone J.V."/>
            <person name="Caskin T.P."/>
            <person name="Diamond M."/>
            <person name="Durham M.E."/>
            <person name="Foxe J.M."/>
            <person name="Go M."/>
            <person name="Henderson B.A."/>
            <person name="Jones I.B."/>
            <person name="McGettigan J.A."/>
            <person name="Micheletti S.J."/>
            <person name="Nasrallah M.E."/>
            <person name="Ortiz D."/>
            <person name="Piller C.R."/>
            <person name="Privatt S.R."/>
            <person name="Schneider S.L."/>
            <person name="Sharp S."/>
            <person name="Smith T.C."/>
            <person name="Stanton J.D."/>
            <person name="Ullery H.E."/>
            <person name="Wilson R.J."/>
            <person name="Serrano M.G."/>
            <person name="Buck G."/>
            <person name="Lee V."/>
            <person name="Wang Y."/>
            <person name="Carvalho R."/>
            <person name="Voegtly L."/>
            <person name="Shi R."/>
            <person name="Duckworth R."/>
            <person name="Johnson A."/>
            <person name="Loviza R."/>
            <person name="Walstead R."/>
            <person name="Shah Z."/>
            <person name="Kiflezghi M."/>
            <person name="Wade K."/>
            <person name="Ball S.L."/>
            <person name="Bradley K.W."/>
            <person name="Asai D.J."/>
            <person name="Bowman C.A."/>
            <person name="Russell D.A."/>
            <person name="Pope W.H."/>
            <person name="Jacobs-Sera D."/>
            <person name="Hendrix R.W."/>
            <person name="Hatfull G.F."/>
        </authorList>
    </citation>
    <scope>NUCLEOTIDE SEQUENCE</scope>
</reference>
<evidence type="ECO:0000313" key="10">
    <source>
        <dbReference type="EMBL" id="JAT74394.1"/>
    </source>
</evidence>
<dbReference type="GO" id="GO:0005789">
    <property type="term" value="C:endoplasmic reticulum membrane"/>
    <property type="evidence" value="ECO:0007669"/>
    <property type="project" value="UniProtKB-SubCell"/>
</dbReference>
<feature type="transmembrane region" description="Helical" evidence="8">
    <location>
        <begin position="25"/>
        <end position="47"/>
    </location>
</feature>
<feature type="domain" description="Phosphatidic acid phosphatase type 2/haloperoxidase" evidence="9">
    <location>
        <begin position="114"/>
        <end position="242"/>
    </location>
</feature>
<evidence type="ECO:0000256" key="5">
    <source>
        <dbReference type="ARBA" id="ARBA00022989"/>
    </source>
</evidence>
<accession>A0A1D2A5D5</accession>
<feature type="transmembrane region" description="Helical" evidence="8">
    <location>
        <begin position="226"/>
        <end position="244"/>
    </location>
</feature>
<evidence type="ECO:0000256" key="1">
    <source>
        <dbReference type="ARBA" id="ARBA00004477"/>
    </source>
</evidence>
<evidence type="ECO:0000256" key="8">
    <source>
        <dbReference type="SAM" id="Phobius"/>
    </source>
</evidence>
<comment type="similarity">
    <text evidence="7">Belongs to the type 2 lipid phosphate phosphatase family.</text>
</comment>
<dbReference type="PANTHER" id="PTHR14969:SF28">
    <property type="entry name" value="DIHYDROSPHINGOSINE 1-PHOSPHATE PHOSPHATASE LCB3-RELATED"/>
    <property type="match status" value="1"/>
</dbReference>
<organism evidence="10">
    <name type="scientific">Auxenochlorella protothecoides</name>
    <name type="common">Green microalga</name>
    <name type="synonym">Chlorella protothecoides</name>
    <dbReference type="NCBI Taxonomy" id="3075"/>
    <lineage>
        <taxon>Eukaryota</taxon>
        <taxon>Viridiplantae</taxon>
        <taxon>Chlorophyta</taxon>
        <taxon>core chlorophytes</taxon>
        <taxon>Trebouxiophyceae</taxon>
        <taxon>Chlorellales</taxon>
        <taxon>Chlorellaceae</taxon>
        <taxon>Auxenochlorella</taxon>
    </lineage>
</organism>
<keyword evidence="6 8" id="KW-0472">Membrane</keyword>
<dbReference type="InterPro" id="IPR000326">
    <property type="entry name" value="PAP2/HPO"/>
</dbReference>
<dbReference type="GO" id="GO:0042392">
    <property type="term" value="F:sphingosine-1-phosphate phosphatase activity"/>
    <property type="evidence" value="ECO:0007669"/>
    <property type="project" value="TreeGrafter"/>
</dbReference>
<feature type="transmembrane region" description="Helical" evidence="8">
    <location>
        <begin position="84"/>
        <end position="106"/>
    </location>
</feature>
<dbReference type="SMART" id="SM00014">
    <property type="entry name" value="acidPPc"/>
    <property type="match status" value="1"/>
</dbReference>
<dbReference type="AlphaFoldDB" id="A0A1D2A5D5"/>
<keyword evidence="4" id="KW-0256">Endoplasmic reticulum</keyword>
<feature type="transmembrane region" description="Helical" evidence="8">
    <location>
        <begin position="250"/>
        <end position="270"/>
    </location>
</feature>
<evidence type="ECO:0000256" key="7">
    <source>
        <dbReference type="ARBA" id="ARBA00038324"/>
    </source>
</evidence>
<keyword evidence="2 8" id="KW-0812">Transmembrane</keyword>
<proteinExistence type="inferred from homology"/>
<sequence length="427" mass="46432">MMHGLSSPPAFALPLWIALHHLAPALFGGLSAFLVTLFLVFCCIPWLHQRVRSVVRPWVVHHVHEGLVWTRAAQDFERPWLTKLFEWSSTSVSTTFYATALPIVIWMGLPDLGLRLCILMALSMYVGNAMKDLVCGPRPIGLVHRDSTIRFLGKGHEEAEQNAKEYGLPSSHVMNSVCFNFFTVHYLLENDVVGPETAAGLYAAVVVWALWIAASRLYLGLHSPIDILTGAIAGLTIVGCFIHVEDEVVASILSGPHTLPCTLLVSLVALRLHPRPLEYTPSYEFTASFLGASSGVVAGSARTWPAHHAPGILLSRVAAAGAPAAARRVALGLAMVAAAKAAARVACAMLLPLLYRFFPTTLRALWQPPVADMCAPGAKRDPRLAALPHTAAGVPWDVEITARYFSYFALGWAVTEAMPRTVYAYGW</sequence>
<dbReference type="SUPFAM" id="SSF48317">
    <property type="entry name" value="Acid phosphatase/Vanadium-dependent haloperoxidase"/>
    <property type="match status" value="1"/>
</dbReference>
<dbReference type="Pfam" id="PF01569">
    <property type="entry name" value="PAP2"/>
    <property type="match status" value="1"/>
</dbReference>
<dbReference type="InterPro" id="IPR036938">
    <property type="entry name" value="PAP2/HPO_sf"/>
</dbReference>
<evidence type="ECO:0000256" key="3">
    <source>
        <dbReference type="ARBA" id="ARBA00022801"/>
    </source>
</evidence>
<keyword evidence="5 8" id="KW-1133">Transmembrane helix</keyword>
<evidence type="ECO:0000256" key="6">
    <source>
        <dbReference type="ARBA" id="ARBA00023136"/>
    </source>
</evidence>
<protein>
    <recommendedName>
        <fullName evidence="9">Phosphatidic acid phosphatase type 2/haloperoxidase domain-containing protein</fullName>
    </recommendedName>
</protein>
<name>A0A1D2A5D5_AUXPR</name>
<feature type="transmembrane region" description="Helical" evidence="8">
    <location>
        <begin position="200"/>
        <end position="219"/>
    </location>
</feature>
<evidence type="ECO:0000259" key="9">
    <source>
        <dbReference type="SMART" id="SM00014"/>
    </source>
</evidence>